<dbReference type="Proteomes" id="UP000770661">
    <property type="component" value="Unassembled WGS sequence"/>
</dbReference>
<dbReference type="PANTHER" id="PTHR47018:SF3">
    <property type="entry name" value="MYCBP-ASSOCIATED PROTEIN"/>
    <property type="match status" value="1"/>
</dbReference>
<protein>
    <submittedName>
        <fullName evidence="1">Uncharacterized protein</fullName>
    </submittedName>
</protein>
<gene>
    <name evidence="1" type="ORF">GWK47_039941</name>
</gene>
<proteinExistence type="predicted"/>
<dbReference type="AlphaFoldDB" id="A0A8J4YCG7"/>
<organism evidence="1 2">
    <name type="scientific">Chionoecetes opilio</name>
    <name type="common">Atlantic snow crab</name>
    <name type="synonym">Cancer opilio</name>
    <dbReference type="NCBI Taxonomy" id="41210"/>
    <lineage>
        <taxon>Eukaryota</taxon>
        <taxon>Metazoa</taxon>
        <taxon>Ecdysozoa</taxon>
        <taxon>Arthropoda</taxon>
        <taxon>Crustacea</taxon>
        <taxon>Multicrustacea</taxon>
        <taxon>Malacostraca</taxon>
        <taxon>Eumalacostraca</taxon>
        <taxon>Eucarida</taxon>
        <taxon>Decapoda</taxon>
        <taxon>Pleocyemata</taxon>
        <taxon>Brachyura</taxon>
        <taxon>Eubrachyura</taxon>
        <taxon>Majoidea</taxon>
        <taxon>Majidae</taxon>
        <taxon>Chionoecetes</taxon>
    </lineage>
</organism>
<evidence type="ECO:0000313" key="1">
    <source>
        <dbReference type="EMBL" id="KAG0724767.1"/>
    </source>
</evidence>
<comment type="caution">
    <text evidence="1">The sequence shown here is derived from an EMBL/GenBank/DDBJ whole genome shotgun (WGS) entry which is preliminary data.</text>
</comment>
<accession>A0A8J4YCG7</accession>
<dbReference type="PANTHER" id="PTHR47018">
    <property type="entry name" value="CXC DOMAIN-CONTAINING PROTEIN-RELATED"/>
    <property type="match status" value="1"/>
</dbReference>
<evidence type="ECO:0000313" key="2">
    <source>
        <dbReference type="Proteomes" id="UP000770661"/>
    </source>
</evidence>
<dbReference type="EMBL" id="JACEEZ010006449">
    <property type="protein sequence ID" value="KAG0724767.1"/>
    <property type="molecule type" value="Genomic_DNA"/>
</dbReference>
<sequence length="181" mass="20185">MHKFSLGISYKDILNLYDAWAKFDIETNRACPDELAMGQPGTTVMDNGDFKDDNLTGANTSHRTNVMFVQPQDLMETSAVSRQSLNIPTTDDMKALCASQHLVQPYKTVQRGTPSIRLAANIDAPYERNMQRKRSLIHVLAHLNENMKPRVVSEQTVGAFVGFQASVQPSVVKSKPIRLPP</sequence>
<dbReference type="OrthoDB" id="8060926at2759"/>
<keyword evidence="2" id="KW-1185">Reference proteome</keyword>
<reference evidence="1" key="1">
    <citation type="submission" date="2020-07" db="EMBL/GenBank/DDBJ databases">
        <title>The High-quality genome of the commercially important snow crab, Chionoecetes opilio.</title>
        <authorList>
            <person name="Jeong J.-H."/>
            <person name="Ryu S."/>
        </authorList>
    </citation>
    <scope>NUCLEOTIDE SEQUENCE</scope>
    <source>
        <strain evidence="1">MADBK_172401_WGS</strain>
        <tissue evidence="1">Digestive gland</tissue>
    </source>
</reference>
<name>A0A8J4YCG7_CHIOP</name>